<dbReference type="AlphaFoldDB" id="A0A0J9R4S2"/>
<reference evidence="1" key="2">
    <citation type="submission" date="2014-06" db="EMBL/GenBank/DDBJ databases">
        <authorList>
            <person name="Hu T."/>
            <person name="Eisen M.B."/>
            <person name="Thornton K.R."/>
            <person name="Andolfatto P."/>
        </authorList>
    </citation>
    <scope>NUCLEOTIDE SEQUENCE</scope>
    <source>
        <strain evidence="1">W501</strain>
    </source>
</reference>
<reference evidence="1" key="1">
    <citation type="journal article" date="2013" name="Genome Res.">
        <title>A second-generation assembly of the Drosophila simulans genome provides new insights into patterns of lineage-specific divergence.</title>
        <authorList>
            <person name="Hu T.T."/>
            <person name="Eisen M.B."/>
            <person name="Thornton K.R."/>
            <person name="Andolfatto P."/>
        </authorList>
    </citation>
    <scope>NUCLEOTIDE SEQUENCE [LARGE SCALE GENOMIC DNA]</scope>
    <source>
        <strain evidence="1">W501</strain>
    </source>
</reference>
<organism evidence="1">
    <name type="scientific">Drosophila simulans</name>
    <name type="common">Fruit fly</name>
    <dbReference type="NCBI Taxonomy" id="7240"/>
    <lineage>
        <taxon>Eukaryota</taxon>
        <taxon>Metazoa</taxon>
        <taxon>Ecdysozoa</taxon>
        <taxon>Arthropoda</taxon>
        <taxon>Hexapoda</taxon>
        <taxon>Insecta</taxon>
        <taxon>Pterygota</taxon>
        <taxon>Neoptera</taxon>
        <taxon>Endopterygota</taxon>
        <taxon>Diptera</taxon>
        <taxon>Brachycera</taxon>
        <taxon>Muscomorpha</taxon>
        <taxon>Ephydroidea</taxon>
        <taxon>Drosophilidae</taxon>
        <taxon>Drosophila</taxon>
        <taxon>Sophophora</taxon>
    </lineage>
</organism>
<accession>A0A0J9R4S2</accession>
<proteinExistence type="predicted"/>
<protein>
    <submittedName>
        <fullName evidence="1">Uncharacterized protein</fullName>
    </submittedName>
</protein>
<gene>
    <name evidence="1" type="primary">Dsim\GD27198</name>
    <name evidence="1" type="ORF">Dsimw501_GD27198</name>
</gene>
<dbReference type="Bgee" id="FBgn0268488">
    <property type="expression patterns" value="Expressed in male reproductive system and 2 other cell types or tissues"/>
</dbReference>
<dbReference type="Proteomes" id="UP000035880">
    <property type="component" value="Chromosome 2L"/>
</dbReference>
<sequence length="97" mass="11073">MCIKSFDINSWLAFPTSMWTSFALRCSLVSECRLLSPSHGHSIWLFQNHRPTIIVVPINSEASQNSPMAFVILVFYCRGTRNPGEVSLTMLEMYTRT</sequence>
<name>A0A0J9R4S2_DROSI</name>
<reference evidence="1" key="3">
    <citation type="submission" date="2015-04" db="EMBL/GenBank/DDBJ databases">
        <authorList>
            <consortium name="FlyBase"/>
        </authorList>
    </citation>
    <scope>NUCLEOTIDE SEQUENCE</scope>
    <source>
        <strain evidence="1">W501</strain>
    </source>
</reference>
<dbReference type="EMBL" id="CM002910">
    <property type="protein sequence ID" value="KMY90724.1"/>
    <property type="molecule type" value="Genomic_DNA"/>
</dbReference>
<evidence type="ECO:0000313" key="1">
    <source>
        <dbReference type="EMBL" id="KMY90724.1"/>
    </source>
</evidence>
<dbReference type="KEGG" id="dsi:Dsimw501_GD27198"/>